<dbReference type="EMBL" id="CP093349">
    <property type="protein sequence ID" value="WOH10352.1"/>
    <property type="molecule type" value="Genomic_DNA"/>
</dbReference>
<dbReference type="PANTHER" id="PTHR33640:SF3">
    <property type="entry name" value="DUF4408 DOMAIN-CONTAINING PROTEIN"/>
    <property type="match status" value="1"/>
</dbReference>
<name>A0A164UH92_DAUCS</name>
<gene>
    <name evidence="1" type="ORF">DCAR_0729819</name>
</gene>
<organism evidence="1 2">
    <name type="scientific">Daucus carota subsp. sativus</name>
    <name type="common">Carrot</name>
    <dbReference type="NCBI Taxonomy" id="79200"/>
    <lineage>
        <taxon>Eukaryota</taxon>
        <taxon>Viridiplantae</taxon>
        <taxon>Streptophyta</taxon>
        <taxon>Embryophyta</taxon>
        <taxon>Tracheophyta</taxon>
        <taxon>Spermatophyta</taxon>
        <taxon>Magnoliopsida</taxon>
        <taxon>eudicotyledons</taxon>
        <taxon>Gunneridae</taxon>
        <taxon>Pentapetalae</taxon>
        <taxon>asterids</taxon>
        <taxon>campanulids</taxon>
        <taxon>Apiales</taxon>
        <taxon>Apiaceae</taxon>
        <taxon>Apioideae</taxon>
        <taxon>Scandiceae</taxon>
        <taxon>Daucinae</taxon>
        <taxon>Daucus</taxon>
        <taxon>Daucus sect. Daucus</taxon>
    </lineage>
</organism>
<protein>
    <submittedName>
        <fullName evidence="1">Uncharacterized protein</fullName>
    </submittedName>
</protein>
<dbReference type="OrthoDB" id="1916829at2759"/>
<dbReference type="OMA" id="QCEEVPF"/>
<keyword evidence="2" id="KW-1185">Reference proteome</keyword>
<dbReference type="AlphaFoldDB" id="A0A164UH92"/>
<evidence type="ECO:0000313" key="2">
    <source>
        <dbReference type="Proteomes" id="UP000077755"/>
    </source>
</evidence>
<proteinExistence type="predicted"/>
<sequence length="248" mass="28446">MEPFAFDFDNLKTEKQTAMLRYRRLPNLTKLFRIFEFCLLLFLISWISTRIPSILKISTHYITQLISIIISPLFIFVLSNVIVLILVVNSGQRIPSTSGKPDINLYTDFTENIELGVESEAENCAIVSEEETVYQDKQIVGEINTARSDSSCEMLVEADLMPEVSILKCKVFQRSESENLKTEFSEKPGAELRRSESDVCAKSERSGESKAEIVEELSNEEFQRAIEAYIEKQLMFHKQEQFSIVPHI</sequence>
<reference evidence="1" key="1">
    <citation type="journal article" date="2016" name="Nat. Genet.">
        <title>A high-quality carrot genome assembly provides new insights into carotenoid accumulation and asterid genome evolution.</title>
        <authorList>
            <person name="Iorizzo M."/>
            <person name="Ellison S."/>
            <person name="Senalik D."/>
            <person name="Zeng P."/>
            <person name="Satapoomin P."/>
            <person name="Huang J."/>
            <person name="Bowman M."/>
            <person name="Iovene M."/>
            <person name="Sanseverino W."/>
            <person name="Cavagnaro P."/>
            <person name="Yildiz M."/>
            <person name="Macko-Podgorni A."/>
            <person name="Moranska E."/>
            <person name="Grzebelus E."/>
            <person name="Grzebelus D."/>
            <person name="Ashrafi H."/>
            <person name="Zheng Z."/>
            <person name="Cheng S."/>
            <person name="Spooner D."/>
            <person name="Van Deynze A."/>
            <person name="Simon P."/>
        </authorList>
    </citation>
    <scope>NUCLEOTIDE SEQUENCE</scope>
    <source>
        <tissue evidence="1">Leaf</tissue>
    </source>
</reference>
<dbReference type="Gramene" id="KZM88885">
    <property type="protein sequence ID" value="KZM88885"/>
    <property type="gene ID" value="DCAR_025960"/>
</dbReference>
<dbReference type="KEGG" id="dcr:108194996"/>
<accession>A0A164UH92</accession>
<reference evidence="1" key="2">
    <citation type="submission" date="2022-03" db="EMBL/GenBank/DDBJ databases">
        <title>Draft title - Genomic analysis of global carrot germplasm unveils the trajectory of domestication and the origin of high carotenoid orange carrot.</title>
        <authorList>
            <person name="Iorizzo M."/>
            <person name="Ellison S."/>
            <person name="Senalik D."/>
            <person name="Macko-Podgorni A."/>
            <person name="Grzebelus D."/>
            <person name="Bostan H."/>
            <person name="Rolling W."/>
            <person name="Curaba J."/>
            <person name="Simon P."/>
        </authorList>
    </citation>
    <scope>NUCLEOTIDE SEQUENCE</scope>
    <source>
        <tissue evidence="1">Leaf</tissue>
    </source>
</reference>
<evidence type="ECO:0000313" key="1">
    <source>
        <dbReference type="EMBL" id="WOH10352.1"/>
    </source>
</evidence>
<dbReference type="PANTHER" id="PTHR33640">
    <property type="entry name" value="TRANSMEMBRANE PROTEIN"/>
    <property type="match status" value="1"/>
</dbReference>
<dbReference type="Proteomes" id="UP000077755">
    <property type="component" value="Chromosome 7"/>
</dbReference>